<evidence type="ECO:0000313" key="4">
    <source>
        <dbReference type="Proteomes" id="UP001595962"/>
    </source>
</evidence>
<keyword evidence="4" id="KW-1185">Reference proteome</keyword>
<feature type="transmembrane region" description="Helical" evidence="1">
    <location>
        <begin position="20"/>
        <end position="39"/>
    </location>
</feature>
<dbReference type="RefSeq" id="WP_377336628.1">
    <property type="nucleotide sequence ID" value="NZ_JBHSGB010000017.1"/>
</dbReference>
<dbReference type="EMBL" id="JBHSGB010000017">
    <property type="protein sequence ID" value="MFC4656874.1"/>
    <property type="molecule type" value="Genomic_DNA"/>
</dbReference>
<evidence type="ECO:0000259" key="2">
    <source>
        <dbReference type="Pfam" id="PF00535"/>
    </source>
</evidence>
<name>A0ABV9JRK6_9GAMM</name>
<dbReference type="SUPFAM" id="SSF53448">
    <property type="entry name" value="Nucleotide-diphospho-sugar transferases"/>
    <property type="match status" value="1"/>
</dbReference>
<keyword evidence="1" id="KW-0812">Transmembrane</keyword>
<accession>A0ABV9JRK6</accession>
<reference evidence="4" key="1">
    <citation type="journal article" date="2019" name="Int. J. Syst. Evol. Microbiol.">
        <title>The Global Catalogue of Microorganisms (GCM) 10K type strain sequencing project: providing services to taxonomists for standard genome sequencing and annotation.</title>
        <authorList>
            <consortium name="The Broad Institute Genomics Platform"/>
            <consortium name="The Broad Institute Genome Sequencing Center for Infectious Disease"/>
            <person name="Wu L."/>
            <person name="Ma J."/>
        </authorList>
    </citation>
    <scope>NUCLEOTIDE SEQUENCE [LARGE SCALE GENOMIC DNA]</scope>
    <source>
        <strain evidence="4">DT28</strain>
    </source>
</reference>
<dbReference type="Pfam" id="PF00535">
    <property type="entry name" value="Glycos_transf_2"/>
    <property type="match status" value="1"/>
</dbReference>
<dbReference type="CDD" id="cd00761">
    <property type="entry name" value="Glyco_tranf_GTA_type"/>
    <property type="match status" value="1"/>
</dbReference>
<dbReference type="PANTHER" id="PTHR22916:SF3">
    <property type="entry name" value="UDP-GLCNAC:BETAGAL BETA-1,3-N-ACETYLGLUCOSAMINYLTRANSFERASE-LIKE PROTEIN 1"/>
    <property type="match status" value="1"/>
</dbReference>
<dbReference type="Proteomes" id="UP001595962">
    <property type="component" value="Unassembled WGS sequence"/>
</dbReference>
<gene>
    <name evidence="3" type="ORF">ACFO3I_17785</name>
</gene>
<keyword evidence="1" id="KW-1133">Transmembrane helix</keyword>
<proteinExistence type="predicted"/>
<organism evidence="3 4">
    <name type="scientific">Rheinheimera marina</name>
    <dbReference type="NCBI Taxonomy" id="1774958"/>
    <lineage>
        <taxon>Bacteria</taxon>
        <taxon>Pseudomonadati</taxon>
        <taxon>Pseudomonadota</taxon>
        <taxon>Gammaproteobacteria</taxon>
        <taxon>Chromatiales</taxon>
        <taxon>Chromatiaceae</taxon>
        <taxon>Rheinheimera</taxon>
    </lineage>
</organism>
<dbReference type="PANTHER" id="PTHR22916">
    <property type="entry name" value="GLYCOSYLTRANSFERASE"/>
    <property type="match status" value="1"/>
</dbReference>
<protein>
    <submittedName>
        <fullName evidence="3">Glycosyltransferase family 2 protein</fullName>
    </submittedName>
</protein>
<evidence type="ECO:0000313" key="3">
    <source>
        <dbReference type="EMBL" id="MFC4656874.1"/>
    </source>
</evidence>
<sequence length="438" mass="48866">MQAKLSGSLAGRRKKVLSQGYAKPLSGLYCIGILGWQGIKMGLRTGIQKSLEARLGNKAIACLASVIVLPLMVVRLWLKAQTVAAQVKIPDLDQTKLKALLEKQCPIPREEAVIAYSNPPSLALSVIMPVYNSAAYLHQTVMSVLEQQTNHQFELICINDGSSDESGSLLQDLSNDSRVVVIHKVNGGIARARNTGLEVARGRWIMFLDSDDLLVPGAIDLMMQRALQEDVDIIAANFFSFSDLAYPGFSPLGSELFHVMDSVGAYSQIKDGFPWGKLYRRELWRNVRFPAGYQFEDSIIKTLLFPMADRIAVTEAAVVGYRVHQKSITSTLNKSPNAGVFVLWLVDKLISEYQRLGLSKDIVFSQMVVQHLTRYLTIRLQHMPMSTLSAVFAYARNSAQSLNVNDFSNHYEQNAWKALVRGRFAHWYFYSSLASLGR</sequence>
<dbReference type="InterPro" id="IPR029044">
    <property type="entry name" value="Nucleotide-diphossugar_trans"/>
</dbReference>
<keyword evidence="1" id="KW-0472">Membrane</keyword>
<feature type="domain" description="Glycosyltransferase 2-like" evidence="2">
    <location>
        <begin position="125"/>
        <end position="284"/>
    </location>
</feature>
<dbReference type="InterPro" id="IPR001173">
    <property type="entry name" value="Glyco_trans_2-like"/>
</dbReference>
<evidence type="ECO:0000256" key="1">
    <source>
        <dbReference type="SAM" id="Phobius"/>
    </source>
</evidence>
<dbReference type="Gene3D" id="3.90.550.10">
    <property type="entry name" value="Spore Coat Polysaccharide Biosynthesis Protein SpsA, Chain A"/>
    <property type="match status" value="1"/>
</dbReference>
<feature type="transmembrane region" description="Helical" evidence="1">
    <location>
        <begin position="59"/>
        <end position="78"/>
    </location>
</feature>
<comment type="caution">
    <text evidence="3">The sequence shown here is derived from an EMBL/GenBank/DDBJ whole genome shotgun (WGS) entry which is preliminary data.</text>
</comment>